<evidence type="ECO:0000256" key="1">
    <source>
        <dbReference type="ARBA" id="ARBA00004613"/>
    </source>
</evidence>
<keyword evidence="3" id="KW-0964">Secreted</keyword>
<dbReference type="InterPro" id="IPR033116">
    <property type="entry name" value="TRYPSIN_SER"/>
</dbReference>
<dbReference type="GO" id="GO:0016485">
    <property type="term" value="P:protein processing"/>
    <property type="evidence" value="ECO:0007669"/>
    <property type="project" value="UniProtKB-ARBA"/>
</dbReference>
<keyword evidence="9" id="KW-1015">Disulfide bond</keyword>
<feature type="signal peptide" evidence="14">
    <location>
        <begin position="1"/>
        <end position="18"/>
    </location>
</feature>
<dbReference type="GO" id="GO:0007586">
    <property type="term" value="P:digestion"/>
    <property type="evidence" value="ECO:0007669"/>
    <property type="project" value="UniProtKB-KW"/>
</dbReference>
<dbReference type="GO" id="GO:0005576">
    <property type="term" value="C:extracellular region"/>
    <property type="evidence" value="ECO:0007669"/>
    <property type="project" value="UniProtKB-SubCell"/>
</dbReference>
<feature type="domain" description="Peptidase S1" evidence="15">
    <location>
        <begin position="52"/>
        <end position="294"/>
    </location>
</feature>
<dbReference type="PANTHER" id="PTHR24276:SF97">
    <property type="entry name" value="GH13245P2-RELATED"/>
    <property type="match status" value="1"/>
</dbReference>
<evidence type="ECO:0000259" key="15">
    <source>
        <dbReference type="PROSITE" id="PS50240"/>
    </source>
</evidence>
<keyword evidence="17" id="KW-1185">Reference proteome</keyword>
<evidence type="ECO:0000256" key="4">
    <source>
        <dbReference type="ARBA" id="ARBA00022670"/>
    </source>
</evidence>
<evidence type="ECO:0000256" key="8">
    <source>
        <dbReference type="ARBA" id="ARBA00023145"/>
    </source>
</evidence>
<evidence type="ECO:0000256" key="6">
    <source>
        <dbReference type="ARBA" id="ARBA00022801"/>
    </source>
</evidence>
<evidence type="ECO:0000256" key="11">
    <source>
        <dbReference type="ARBA" id="ARBA00038868"/>
    </source>
</evidence>
<dbReference type="EMBL" id="JARQZJ010000001">
    <property type="protein sequence ID" value="KAK9869368.1"/>
    <property type="molecule type" value="Genomic_DNA"/>
</dbReference>
<dbReference type="Proteomes" id="UP001431783">
    <property type="component" value="Unassembled WGS sequence"/>
</dbReference>
<dbReference type="InterPro" id="IPR018114">
    <property type="entry name" value="TRYPSIN_HIS"/>
</dbReference>
<dbReference type="InterPro" id="IPR001254">
    <property type="entry name" value="Trypsin_dom"/>
</dbReference>
<keyword evidence="5" id="KW-0222">Digestion</keyword>
<dbReference type="SMART" id="SM00020">
    <property type="entry name" value="Tryp_SPc"/>
    <property type="match status" value="1"/>
</dbReference>
<evidence type="ECO:0000256" key="3">
    <source>
        <dbReference type="ARBA" id="ARBA00022525"/>
    </source>
</evidence>
<comment type="catalytic activity">
    <reaction evidence="10">
        <text>Preferential cleavage: Arg-|-Xaa, Lys-|-Xaa.</text>
        <dbReference type="EC" id="3.4.21.4"/>
    </reaction>
</comment>
<protein>
    <recommendedName>
        <fullName evidence="11">trypsin</fullName>
        <ecNumber evidence="11">3.4.21.4</ecNumber>
    </recommendedName>
</protein>
<evidence type="ECO:0000256" key="5">
    <source>
        <dbReference type="ARBA" id="ARBA00022757"/>
    </source>
</evidence>
<keyword evidence="14" id="KW-0732">Signal</keyword>
<dbReference type="SUPFAM" id="SSF50494">
    <property type="entry name" value="Trypsin-like serine proteases"/>
    <property type="match status" value="1"/>
</dbReference>
<dbReference type="Gene3D" id="2.40.10.10">
    <property type="entry name" value="Trypsin-like serine proteases"/>
    <property type="match status" value="1"/>
</dbReference>
<dbReference type="InterPro" id="IPR001314">
    <property type="entry name" value="Peptidase_S1A"/>
</dbReference>
<proteinExistence type="inferred from homology"/>
<evidence type="ECO:0000256" key="9">
    <source>
        <dbReference type="ARBA" id="ARBA00023157"/>
    </source>
</evidence>
<evidence type="ECO:0000256" key="7">
    <source>
        <dbReference type="ARBA" id="ARBA00022825"/>
    </source>
</evidence>
<gene>
    <name evidence="16" type="ORF">WA026_003125</name>
</gene>
<keyword evidence="4 12" id="KW-0645">Protease</keyword>
<dbReference type="Pfam" id="PF00089">
    <property type="entry name" value="Trypsin"/>
    <property type="match status" value="1"/>
</dbReference>
<evidence type="ECO:0000313" key="16">
    <source>
        <dbReference type="EMBL" id="KAK9869368.1"/>
    </source>
</evidence>
<feature type="region of interest" description="Disordered" evidence="13">
    <location>
        <begin position="28"/>
        <end position="48"/>
    </location>
</feature>
<keyword evidence="7 12" id="KW-0720">Serine protease</keyword>
<dbReference type="PROSITE" id="PS00134">
    <property type="entry name" value="TRYPSIN_HIS"/>
    <property type="match status" value="1"/>
</dbReference>
<dbReference type="PROSITE" id="PS50240">
    <property type="entry name" value="TRYPSIN_DOM"/>
    <property type="match status" value="1"/>
</dbReference>
<name>A0AAW1TLE9_9CUCU</name>
<evidence type="ECO:0000256" key="10">
    <source>
        <dbReference type="ARBA" id="ARBA00036320"/>
    </source>
</evidence>
<dbReference type="InterPro" id="IPR043504">
    <property type="entry name" value="Peptidase_S1_PA_chymotrypsin"/>
</dbReference>
<evidence type="ECO:0000256" key="13">
    <source>
        <dbReference type="SAM" id="MobiDB-lite"/>
    </source>
</evidence>
<reference evidence="16 17" key="1">
    <citation type="submission" date="2023-03" db="EMBL/GenBank/DDBJ databases">
        <title>Genome insight into feeding habits of ladybird beetles.</title>
        <authorList>
            <person name="Li H.-S."/>
            <person name="Huang Y.-H."/>
            <person name="Pang H."/>
        </authorList>
    </citation>
    <scope>NUCLEOTIDE SEQUENCE [LARGE SCALE GENOMIC DNA]</scope>
    <source>
        <strain evidence="16">SYSU_2023b</strain>
        <tissue evidence="16">Whole body</tissue>
    </source>
</reference>
<keyword evidence="8" id="KW-0865">Zymogen</keyword>
<evidence type="ECO:0000256" key="2">
    <source>
        <dbReference type="ARBA" id="ARBA00007664"/>
    </source>
</evidence>
<dbReference type="GO" id="GO:0004252">
    <property type="term" value="F:serine-type endopeptidase activity"/>
    <property type="evidence" value="ECO:0007669"/>
    <property type="project" value="UniProtKB-EC"/>
</dbReference>
<dbReference type="FunFam" id="2.40.10.10:FF:000047">
    <property type="entry name" value="Trypsin eta"/>
    <property type="match status" value="1"/>
</dbReference>
<dbReference type="InterPro" id="IPR050430">
    <property type="entry name" value="Peptidase_S1"/>
</dbReference>
<feature type="chain" id="PRO_5043676931" description="trypsin" evidence="14">
    <location>
        <begin position="19"/>
        <end position="324"/>
    </location>
</feature>
<evidence type="ECO:0000313" key="17">
    <source>
        <dbReference type="Proteomes" id="UP001431783"/>
    </source>
</evidence>
<dbReference type="CDD" id="cd00190">
    <property type="entry name" value="Tryp_SPc"/>
    <property type="match status" value="1"/>
</dbReference>
<comment type="caution">
    <text evidence="16">The sequence shown here is derived from an EMBL/GenBank/DDBJ whole genome shotgun (WGS) entry which is preliminary data.</text>
</comment>
<accession>A0AAW1TLE9</accession>
<dbReference type="EC" id="3.4.21.4" evidence="11"/>
<comment type="subcellular location">
    <subcellularLocation>
        <location evidence="1">Secreted</location>
    </subcellularLocation>
</comment>
<evidence type="ECO:0000256" key="14">
    <source>
        <dbReference type="SAM" id="SignalP"/>
    </source>
</evidence>
<dbReference type="InterPro" id="IPR009003">
    <property type="entry name" value="Peptidase_S1_PA"/>
</dbReference>
<organism evidence="16 17">
    <name type="scientific">Henosepilachna vigintioctopunctata</name>
    <dbReference type="NCBI Taxonomy" id="420089"/>
    <lineage>
        <taxon>Eukaryota</taxon>
        <taxon>Metazoa</taxon>
        <taxon>Ecdysozoa</taxon>
        <taxon>Arthropoda</taxon>
        <taxon>Hexapoda</taxon>
        <taxon>Insecta</taxon>
        <taxon>Pterygota</taxon>
        <taxon>Neoptera</taxon>
        <taxon>Endopterygota</taxon>
        <taxon>Coleoptera</taxon>
        <taxon>Polyphaga</taxon>
        <taxon>Cucujiformia</taxon>
        <taxon>Coccinelloidea</taxon>
        <taxon>Coccinellidae</taxon>
        <taxon>Epilachninae</taxon>
        <taxon>Epilachnini</taxon>
        <taxon>Henosepilachna</taxon>
    </lineage>
</organism>
<sequence>MYCFICLILTLLTKCGFSLLVLEPSSTSVTSTNESQTPNPQEKNQSDSQLRVVGGKNCTIKEYPFLVSIRTFKSATHFCGGSLVSRRYVLSAAHCFEKFPTKPHFIKVLVGSTYLESKKGQEIGVKEIIMHKDYDDKTAKNDIALLHLAKDVKKQSKSIGFVKLPRRSLPLDLSEVCDANSFMVAGWGDVRPHDVYEKPEEILASSQLQCVKIPYIPNKMCLKYSKIAYNDKIICALYPKGGRDACQGDSGGPLFCKGTQYGIISWGRGCAMPDSPGFYTRVDKYMDFIKDTINNYRSSGPVKSPKIIFRMFTWLYFIIMWLLS</sequence>
<evidence type="ECO:0000256" key="12">
    <source>
        <dbReference type="RuleBase" id="RU363034"/>
    </source>
</evidence>
<dbReference type="PRINTS" id="PR00722">
    <property type="entry name" value="CHYMOTRYPSIN"/>
</dbReference>
<keyword evidence="6 12" id="KW-0378">Hydrolase</keyword>
<comment type="similarity">
    <text evidence="2">Belongs to the peptidase S1 family.</text>
</comment>
<dbReference type="PROSITE" id="PS00135">
    <property type="entry name" value="TRYPSIN_SER"/>
    <property type="match status" value="1"/>
</dbReference>
<dbReference type="AlphaFoldDB" id="A0AAW1TLE9"/>
<dbReference type="PANTHER" id="PTHR24276">
    <property type="entry name" value="POLYSERASE-RELATED"/>
    <property type="match status" value="1"/>
</dbReference>